<dbReference type="Proteomes" id="UP000198725">
    <property type="component" value="Unassembled WGS sequence"/>
</dbReference>
<protein>
    <submittedName>
        <fullName evidence="1">Uncharacterized protein</fullName>
    </submittedName>
</protein>
<proteinExistence type="predicted"/>
<dbReference type="EMBL" id="FOSR01000005">
    <property type="protein sequence ID" value="SFK70135.1"/>
    <property type="molecule type" value="Genomic_DNA"/>
</dbReference>
<dbReference type="AlphaFoldDB" id="A0A1I4BN33"/>
<dbReference type="RefSeq" id="WP_256364896.1">
    <property type="nucleotide sequence ID" value="NZ_FOSR01000005.1"/>
</dbReference>
<name>A0A1I4BN33_9GAMM</name>
<evidence type="ECO:0000313" key="1">
    <source>
        <dbReference type="EMBL" id="SFK70135.1"/>
    </source>
</evidence>
<reference evidence="2" key="1">
    <citation type="submission" date="2016-10" db="EMBL/GenBank/DDBJ databases">
        <authorList>
            <person name="Varghese N."/>
            <person name="Submissions S."/>
        </authorList>
    </citation>
    <scope>NUCLEOTIDE SEQUENCE [LARGE SCALE GENOMIC DNA]</scope>
    <source>
        <strain evidence="2">MO64</strain>
    </source>
</reference>
<organism evidence="1 2">
    <name type="scientific">Rhodanobacter glycinis</name>
    <dbReference type="NCBI Taxonomy" id="582702"/>
    <lineage>
        <taxon>Bacteria</taxon>
        <taxon>Pseudomonadati</taxon>
        <taxon>Pseudomonadota</taxon>
        <taxon>Gammaproteobacteria</taxon>
        <taxon>Lysobacterales</taxon>
        <taxon>Rhodanobacteraceae</taxon>
        <taxon>Rhodanobacter</taxon>
    </lineage>
</organism>
<evidence type="ECO:0000313" key="2">
    <source>
        <dbReference type="Proteomes" id="UP000198725"/>
    </source>
</evidence>
<sequence>MAATVNASIAERPQRSHIGAIDVVVYSMDAKNVVTMAGSMP</sequence>
<gene>
    <name evidence="1" type="ORF">SAMN05192579_105182</name>
</gene>
<accession>A0A1I4BN33</accession>
<keyword evidence="2" id="KW-1185">Reference proteome</keyword>